<reference evidence="2 3" key="1">
    <citation type="submission" date="2020-08" db="EMBL/GenBank/DDBJ databases">
        <title>Genomic Encyclopedia of Type Strains, Phase IV (KMG-IV): sequencing the most valuable type-strain genomes for metagenomic binning, comparative biology and taxonomic classification.</title>
        <authorList>
            <person name="Goeker M."/>
        </authorList>
    </citation>
    <scope>NUCLEOTIDE SEQUENCE [LARGE SCALE GENOMIC DNA]</scope>
    <source>
        <strain evidence="2 3">DSM 17245</strain>
    </source>
</reference>
<dbReference type="Pfam" id="PF02559">
    <property type="entry name" value="CarD_TRCF_RID"/>
    <property type="match status" value="1"/>
</dbReference>
<sequence length="169" mass="19156">MYQSGTYVVYGCKGVHKIIGTTHLNLEGIPKDKEYYILQAVKKPDGAVYAPVEAGKTNMRSVMTREQAESFMLGVENIHALQCKTPKQREENCRDSIKSCAPDALLQVIKTLMERRVERARQGKKLTLLDLHFMEQAEDILYEELSISLSIPRVEVEERIHAHSPKKAG</sequence>
<comment type="caution">
    <text evidence="2">The sequence shown here is derived from an EMBL/GenBank/DDBJ whole genome shotgun (WGS) entry which is preliminary data.</text>
</comment>
<dbReference type="Gene3D" id="2.40.10.170">
    <property type="match status" value="1"/>
</dbReference>
<dbReference type="GeneID" id="85014270"/>
<dbReference type="InterPro" id="IPR003711">
    <property type="entry name" value="CarD-like/TRCF_RID"/>
</dbReference>
<dbReference type="Proteomes" id="UP000522163">
    <property type="component" value="Unassembled WGS sequence"/>
</dbReference>
<evidence type="ECO:0000313" key="3">
    <source>
        <dbReference type="Proteomes" id="UP000522163"/>
    </source>
</evidence>
<evidence type="ECO:0000259" key="1">
    <source>
        <dbReference type="Pfam" id="PF02559"/>
    </source>
</evidence>
<protein>
    <submittedName>
        <fullName evidence="2">CarD family transcriptional regulator</fullName>
    </submittedName>
</protein>
<proteinExistence type="predicted"/>
<name>A0A7W9SEM2_9FIRM</name>
<evidence type="ECO:0000313" key="2">
    <source>
        <dbReference type="EMBL" id="MBB6040748.1"/>
    </source>
</evidence>
<feature type="domain" description="CarD-like/TRCF RNAP-interacting" evidence="1">
    <location>
        <begin position="2"/>
        <end position="62"/>
    </location>
</feature>
<dbReference type="EMBL" id="JACHHH010000003">
    <property type="protein sequence ID" value="MBB6040748.1"/>
    <property type="molecule type" value="Genomic_DNA"/>
</dbReference>
<dbReference type="InterPro" id="IPR042215">
    <property type="entry name" value="CarD-like_C"/>
</dbReference>
<dbReference type="Gene3D" id="1.20.58.1290">
    <property type="entry name" value="CarD-like, C-terminal domain"/>
    <property type="match status" value="1"/>
</dbReference>
<gene>
    <name evidence="2" type="ORF">HNQ46_000711</name>
</gene>
<accession>A0A7W9SEM2</accession>
<organism evidence="2 3">
    <name type="scientific">Oribacterium sinus</name>
    <dbReference type="NCBI Taxonomy" id="237576"/>
    <lineage>
        <taxon>Bacteria</taxon>
        <taxon>Bacillati</taxon>
        <taxon>Bacillota</taxon>
        <taxon>Clostridia</taxon>
        <taxon>Lachnospirales</taxon>
        <taxon>Lachnospiraceae</taxon>
        <taxon>Oribacterium</taxon>
    </lineage>
</organism>
<dbReference type="RefSeq" id="WP_007157853.1">
    <property type="nucleotide sequence ID" value="NZ_CAUQIH010000024.1"/>
</dbReference>
<dbReference type="AlphaFoldDB" id="A0A7W9SEM2"/>